<sequence length="269" mass="29715">MTPYRIQAGHADSPVILHVPHASRSIPENVRAGILLTDDQLQRELDESTDTATDHIALRTTELLAAGLPQPWLAINQFSRLVIDPERFPGDDEPMNAVGRGAVYTRTCNRALLRPEPAPDTQHLMDTYYHPYATALTDLVDDRIATTGTAVIIDLHSYPHHPSRFEDPNKPRPALCLGTDDFHTPNRLREQARDAFAPIGDIATNTPYGGCYVPLNRYQQDPRVSAVMIELRRDQYLTTPSAANPNKVDTLAGMLATLVAHCTPKAAAD</sequence>
<dbReference type="EMBL" id="BHYM01000060">
    <property type="protein sequence ID" value="GCE42609.1"/>
    <property type="molecule type" value="Genomic_DNA"/>
</dbReference>
<keyword evidence="2" id="KW-1185">Reference proteome</keyword>
<name>A0A402CGC9_RHOWR</name>
<reference evidence="1 2" key="1">
    <citation type="submission" date="2018-11" db="EMBL/GenBank/DDBJ databases">
        <title>Microbial catabolism of amino acid.</title>
        <authorList>
            <person name="Hibi M."/>
            <person name="Ogawa J."/>
        </authorList>
    </citation>
    <scope>NUCLEOTIDE SEQUENCE [LARGE SCALE GENOMIC DNA]</scope>
    <source>
        <strain evidence="1 2">C31-06</strain>
    </source>
</reference>
<comment type="caution">
    <text evidence="1">The sequence shown here is derived from an EMBL/GenBank/DDBJ whole genome shotgun (WGS) entry which is preliminary data.</text>
</comment>
<dbReference type="SUPFAM" id="SSF53187">
    <property type="entry name" value="Zn-dependent exopeptidases"/>
    <property type="match status" value="1"/>
</dbReference>
<accession>A0A402CGC9</accession>
<dbReference type="InterPro" id="IPR007709">
    <property type="entry name" value="N-FG_amidohydro"/>
</dbReference>
<dbReference type="GO" id="GO:0016787">
    <property type="term" value="F:hydrolase activity"/>
    <property type="evidence" value="ECO:0007669"/>
    <property type="project" value="UniProtKB-KW"/>
</dbReference>
<proteinExistence type="predicted"/>
<protein>
    <submittedName>
        <fullName evidence="1">Putative N-formylglutamate aminohydrolase</fullName>
    </submittedName>
</protein>
<dbReference type="Gene3D" id="3.40.630.40">
    <property type="entry name" value="Zn-dependent exopeptidases"/>
    <property type="match status" value="1"/>
</dbReference>
<keyword evidence="1" id="KW-0378">Hydrolase</keyword>
<organism evidence="1 2">
    <name type="scientific">Rhodococcus wratislaviensis</name>
    <name type="common">Tsukamurella wratislaviensis</name>
    <dbReference type="NCBI Taxonomy" id="44752"/>
    <lineage>
        <taxon>Bacteria</taxon>
        <taxon>Bacillati</taxon>
        <taxon>Actinomycetota</taxon>
        <taxon>Actinomycetes</taxon>
        <taxon>Mycobacteriales</taxon>
        <taxon>Nocardiaceae</taxon>
        <taxon>Rhodococcus</taxon>
    </lineage>
</organism>
<dbReference type="AlphaFoldDB" id="A0A402CGC9"/>
<dbReference type="Pfam" id="PF05013">
    <property type="entry name" value="FGase"/>
    <property type="match status" value="1"/>
</dbReference>
<gene>
    <name evidence="1" type="ORF">Rhow_006738</name>
</gene>
<dbReference type="OrthoDB" id="9802050at2"/>
<dbReference type="RefSeq" id="WP_124394520.1">
    <property type="nucleotide sequence ID" value="NZ_BHYM01000060.1"/>
</dbReference>
<evidence type="ECO:0000313" key="1">
    <source>
        <dbReference type="EMBL" id="GCE42609.1"/>
    </source>
</evidence>
<dbReference type="Proteomes" id="UP000287519">
    <property type="component" value="Unassembled WGS sequence"/>
</dbReference>
<evidence type="ECO:0000313" key="2">
    <source>
        <dbReference type="Proteomes" id="UP000287519"/>
    </source>
</evidence>